<evidence type="ECO:0000259" key="2">
    <source>
        <dbReference type="SMART" id="SM00563"/>
    </source>
</evidence>
<keyword evidence="1" id="KW-0812">Transmembrane</keyword>
<keyword evidence="3" id="KW-0012">Acyltransferase</keyword>
<dbReference type="InParanoid" id="A0A165IZV7"/>
<feature type="transmembrane region" description="Helical" evidence="1">
    <location>
        <begin position="177"/>
        <end position="195"/>
    </location>
</feature>
<keyword evidence="3" id="KW-0808">Transferase</keyword>
<accession>A0A165IZV7</accession>
<feature type="transmembrane region" description="Helical" evidence="1">
    <location>
        <begin position="51"/>
        <end position="72"/>
    </location>
</feature>
<name>A0A165IZV7_EXIGL</name>
<dbReference type="GO" id="GO:0005783">
    <property type="term" value="C:endoplasmic reticulum"/>
    <property type="evidence" value="ECO:0007669"/>
    <property type="project" value="TreeGrafter"/>
</dbReference>
<organism evidence="3 4">
    <name type="scientific">Exidia glandulosa HHB12029</name>
    <dbReference type="NCBI Taxonomy" id="1314781"/>
    <lineage>
        <taxon>Eukaryota</taxon>
        <taxon>Fungi</taxon>
        <taxon>Dikarya</taxon>
        <taxon>Basidiomycota</taxon>
        <taxon>Agaricomycotina</taxon>
        <taxon>Agaricomycetes</taxon>
        <taxon>Auriculariales</taxon>
        <taxon>Exidiaceae</taxon>
        <taxon>Exidia</taxon>
    </lineage>
</organism>
<feature type="transmembrane region" description="Helical" evidence="1">
    <location>
        <begin position="26"/>
        <end position="45"/>
    </location>
</feature>
<keyword evidence="1" id="KW-1133">Transmembrane helix</keyword>
<sequence>MTVPKTMSQGRPLYGIPIDQRPPMALSRWPAAIAFGIVFTLGHLTCHSVQLFLIFGLAFPLRILCAPFGIGLGRRLHEAVVRYSKGCYATLLILTGQWFAPTEITLSMEGDYLDPEKVLVRDASGRIVRLNLPSKLVVMSNHQVYSDWIYLWSLLYFSGHHRDVYIALKKSLKWIPIVGWAMQIFNFLFLARSWVHDKAYLHRKLGQIGKHAEKSDNPLALFIFPEGTLVSKDTRPLSKKYADKMGIPDNKYTLLPRSTGMQYALRALSPRVPDLYMLDATVVYPGIPAMGYGQSYYTLRSIMFAGVPPPRVHVHLKLYHVKRDVPIGVLPSDGREAEVTEQERIAFEDWMRGKFDEKDVEFERYYATGSVADTKKSHIIKGPRVENGDANVHSPREIALPLRLRSSWEILDAFAFPGPAAWAFFTGQQV</sequence>
<dbReference type="SUPFAM" id="SSF69593">
    <property type="entry name" value="Glycerol-3-phosphate (1)-acyltransferase"/>
    <property type="match status" value="1"/>
</dbReference>
<dbReference type="PANTHER" id="PTHR10983">
    <property type="entry name" value="1-ACYLGLYCEROL-3-PHOSPHATE ACYLTRANSFERASE-RELATED"/>
    <property type="match status" value="1"/>
</dbReference>
<dbReference type="GO" id="GO:0036149">
    <property type="term" value="P:phosphatidylinositol acyl-chain remodeling"/>
    <property type="evidence" value="ECO:0007669"/>
    <property type="project" value="TreeGrafter"/>
</dbReference>
<dbReference type="Proteomes" id="UP000077266">
    <property type="component" value="Unassembled WGS sequence"/>
</dbReference>
<dbReference type="EMBL" id="KV425978">
    <property type="protein sequence ID" value="KZV94115.1"/>
    <property type="molecule type" value="Genomic_DNA"/>
</dbReference>
<dbReference type="Pfam" id="PF01553">
    <property type="entry name" value="Acyltransferase"/>
    <property type="match status" value="1"/>
</dbReference>
<dbReference type="FunCoup" id="A0A165IZV7">
    <property type="interactions" value="403"/>
</dbReference>
<dbReference type="OrthoDB" id="189226at2759"/>
<proteinExistence type="predicted"/>
<dbReference type="STRING" id="1314781.A0A165IZV7"/>
<protein>
    <submittedName>
        <fullName evidence="3">Acyltransferase-domain-containing protein</fullName>
    </submittedName>
</protein>
<gene>
    <name evidence="3" type="ORF">EXIGLDRAFT_673310</name>
</gene>
<evidence type="ECO:0000256" key="1">
    <source>
        <dbReference type="SAM" id="Phobius"/>
    </source>
</evidence>
<dbReference type="AlphaFoldDB" id="A0A165IZV7"/>
<evidence type="ECO:0000313" key="3">
    <source>
        <dbReference type="EMBL" id="KZV94115.1"/>
    </source>
</evidence>
<dbReference type="CDD" id="cd07990">
    <property type="entry name" value="LPLAT_LCLAT1-like"/>
    <property type="match status" value="1"/>
</dbReference>
<dbReference type="InterPro" id="IPR002123">
    <property type="entry name" value="Plipid/glycerol_acylTrfase"/>
</dbReference>
<dbReference type="SMART" id="SM00563">
    <property type="entry name" value="PlsC"/>
    <property type="match status" value="1"/>
</dbReference>
<evidence type="ECO:0000313" key="4">
    <source>
        <dbReference type="Proteomes" id="UP000077266"/>
    </source>
</evidence>
<dbReference type="GO" id="GO:0016746">
    <property type="term" value="F:acyltransferase activity"/>
    <property type="evidence" value="ECO:0007669"/>
    <property type="project" value="UniProtKB-KW"/>
</dbReference>
<keyword evidence="4" id="KW-1185">Reference proteome</keyword>
<feature type="domain" description="Phospholipid/glycerol acyltransferase" evidence="2">
    <location>
        <begin position="136"/>
        <end position="262"/>
    </location>
</feature>
<dbReference type="PANTHER" id="PTHR10983:SF16">
    <property type="entry name" value="LYSOCARDIOLIPIN ACYLTRANSFERASE 1"/>
    <property type="match status" value="1"/>
</dbReference>
<reference evidence="3 4" key="1">
    <citation type="journal article" date="2016" name="Mol. Biol. Evol.">
        <title>Comparative Genomics of Early-Diverging Mushroom-Forming Fungi Provides Insights into the Origins of Lignocellulose Decay Capabilities.</title>
        <authorList>
            <person name="Nagy L.G."/>
            <person name="Riley R."/>
            <person name="Tritt A."/>
            <person name="Adam C."/>
            <person name="Daum C."/>
            <person name="Floudas D."/>
            <person name="Sun H."/>
            <person name="Yadav J.S."/>
            <person name="Pangilinan J."/>
            <person name="Larsson K.H."/>
            <person name="Matsuura K."/>
            <person name="Barry K."/>
            <person name="Labutti K."/>
            <person name="Kuo R."/>
            <person name="Ohm R.A."/>
            <person name="Bhattacharya S.S."/>
            <person name="Shirouzu T."/>
            <person name="Yoshinaga Y."/>
            <person name="Martin F.M."/>
            <person name="Grigoriev I.V."/>
            <person name="Hibbett D.S."/>
        </authorList>
    </citation>
    <scope>NUCLEOTIDE SEQUENCE [LARGE SCALE GENOMIC DNA]</scope>
    <source>
        <strain evidence="3 4">HHB12029</strain>
    </source>
</reference>
<keyword evidence="1" id="KW-0472">Membrane</keyword>